<dbReference type="Proteomes" id="UP001560573">
    <property type="component" value="Unassembled WGS sequence"/>
</dbReference>
<evidence type="ECO:0000256" key="1">
    <source>
        <dbReference type="SAM" id="Coils"/>
    </source>
</evidence>
<gene>
    <name evidence="2" type="ORF">QTN47_17020</name>
</gene>
<feature type="coiled-coil region" evidence="1">
    <location>
        <begin position="392"/>
        <end position="498"/>
    </location>
</feature>
<evidence type="ECO:0008006" key="4">
    <source>
        <dbReference type="Google" id="ProtNLM"/>
    </source>
</evidence>
<feature type="coiled-coil region" evidence="1">
    <location>
        <begin position="681"/>
        <end position="715"/>
    </location>
</feature>
<name>A0ABV3ZH29_9BACT</name>
<protein>
    <recommendedName>
        <fullName evidence="4">Phage tail tape measure protein</fullName>
    </recommendedName>
</protein>
<accession>A0ABV3ZH29</accession>
<evidence type="ECO:0000313" key="2">
    <source>
        <dbReference type="EMBL" id="MEX6689214.1"/>
    </source>
</evidence>
<sequence>MDKIVAILSVQTEGHDAAAEAIGVTTEADREMMEQAKKTQAAIAAKNKEIVSTNETTKKSIVDLGNALNNVDKATLGAAYKKSLQDLRKELQLTNAQTKQFYQDVIKNGQLELVNPDNADQLDSIRALIQAATEELENFGSSTQRSAQTATGQFRAMRQELLEMEDAGSDFSEKYQMSFEELSVAAAKLQDDIGDMSTRIRAMASDSFAFDAMIEGLTGVAGAFSIAQGAAALFGSENEDLQKALLKVNAAMAILQGLQSLNNIIKDQSIAKTGAEVALRRINAASIQLETATQSQNIVVRYAAIAAQKSLNAVMSLSPAGILLISIGALATALLYFTSRTNDAAEAQKKFNASMDETLKLNDLFVNAIGRAGDKRVAELKKQNASAEQIRNAEIDTQKAQLEQTKKVLADKEQAYDNANETLRKIANREISVTKSDDKWIEELQKTKDNYEKLREQANDMDNKISISLINNDAETAKERLQNNTAFYEKRVAQAKAGTRAEMLAQIDQIRAKANEDINSSYKSEDQKKTIALQAAKDIAAKRKEIELYDLNTAKTIADDKVILAQEGSKEELNAKINQLNATKALEIANANGSKAAIKKINDDYRKQELQLTKDFNQKVAEDAINTRIAIANSQISQLEISGASATNEKLLKLKEDLIDDQARLEIVGIQNSEKNEELRRAKIQAVYDKALADKKKLERDKAQAEIDAQSSRSDSFYQQEQNKLSLLEDKISAYGPARKKLDDAYYENDLRQIENREISLKASLDRGLINQQDYNSKMAELSQARADADIKNTERTVKRRIALEEEAFNAIKEFGDTLFDNKKSNLQAEADRNQELYDKKIITQDEYNKRQKQLQREEAAINKQKAIFDIIIDGAKKIFEIQTIAATYAANPLTAALAPMALAQIPVILGEQGVALGLVAARKFKDGKVRIDGPGTETSDSIPAMLSKNETVINAAATKRYQPALEAINSMKFEEYLAGLNIPHLQNYDIKLPPASAIRTKNIQIDYDKLGAAVAKHVGNVNDIDMPNMEFTIDEDGVHAIMKRKNSVTEFQNKRYSTK</sequence>
<dbReference type="EMBL" id="JAULBC010000005">
    <property type="protein sequence ID" value="MEX6689214.1"/>
    <property type="molecule type" value="Genomic_DNA"/>
</dbReference>
<reference evidence="2 3" key="1">
    <citation type="submission" date="2023-07" db="EMBL/GenBank/DDBJ databases">
        <authorList>
            <person name="Lian W.-H."/>
        </authorList>
    </citation>
    <scope>NUCLEOTIDE SEQUENCE [LARGE SCALE GENOMIC DNA]</scope>
    <source>
        <strain evidence="2 3">SYSU DXS3180</strain>
    </source>
</reference>
<comment type="caution">
    <text evidence="2">The sequence shown here is derived from an EMBL/GenBank/DDBJ whole genome shotgun (WGS) entry which is preliminary data.</text>
</comment>
<feature type="coiled-coil region" evidence="1">
    <location>
        <begin position="563"/>
        <end position="590"/>
    </location>
</feature>
<keyword evidence="3" id="KW-1185">Reference proteome</keyword>
<organism evidence="2 3">
    <name type="scientific">Danxiaibacter flavus</name>
    <dbReference type="NCBI Taxonomy" id="3049108"/>
    <lineage>
        <taxon>Bacteria</taxon>
        <taxon>Pseudomonadati</taxon>
        <taxon>Bacteroidota</taxon>
        <taxon>Chitinophagia</taxon>
        <taxon>Chitinophagales</taxon>
        <taxon>Chitinophagaceae</taxon>
        <taxon>Danxiaibacter</taxon>
    </lineage>
</organism>
<evidence type="ECO:0000313" key="3">
    <source>
        <dbReference type="Proteomes" id="UP001560573"/>
    </source>
</evidence>
<proteinExistence type="predicted"/>
<dbReference type="RefSeq" id="WP_369330620.1">
    <property type="nucleotide sequence ID" value="NZ_JAULBC010000005.1"/>
</dbReference>
<keyword evidence="1" id="KW-0175">Coiled coil</keyword>